<feature type="compositionally biased region" description="Low complexity" evidence="1">
    <location>
        <begin position="1657"/>
        <end position="1671"/>
    </location>
</feature>
<evidence type="ECO:0000313" key="2">
    <source>
        <dbReference type="EMBL" id="OMJ08694.1"/>
    </source>
</evidence>
<dbReference type="GO" id="GO:0034472">
    <property type="term" value="P:snRNA 3'-end processing"/>
    <property type="evidence" value="ECO:0007669"/>
    <property type="project" value="TreeGrafter"/>
</dbReference>
<dbReference type="EMBL" id="LSSN01005717">
    <property type="protein sequence ID" value="OMJ08694.1"/>
    <property type="molecule type" value="Genomic_DNA"/>
</dbReference>
<feature type="compositionally biased region" description="Polar residues" evidence="1">
    <location>
        <begin position="1560"/>
        <end position="1569"/>
    </location>
</feature>
<dbReference type="Pfam" id="PF14750">
    <property type="entry name" value="INTS2"/>
    <property type="match status" value="1"/>
</dbReference>
<evidence type="ECO:0000313" key="3">
    <source>
        <dbReference type="Proteomes" id="UP000187283"/>
    </source>
</evidence>
<dbReference type="OrthoDB" id="5599951at2759"/>
<organism evidence="2 3">
    <name type="scientific">Smittium culicis</name>
    <dbReference type="NCBI Taxonomy" id="133412"/>
    <lineage>
        <taxon>Eukaryota</taxon>
        <taxon>Fungi</taxon>
        <taxon>Fungi incertae sedis</taxon>
        <taxon>Zoopagomycota</taxon>
        <taxon>Kickxellomycotina</taxon>
        <taxon>Harpellomycetes</taxon>
        <taxon>Harpellales</taxon>
        <taxon>Legeriomycetaceae</taxon>
        <taxon>Smittium</taxon>
    </lineage>
</organism>
<dbReference type="InterPro" id="IPR029321">
    <property type="entry name" value="INTS2"/>
</dbReference>
<dbReference type="STRING" id="133412.A0A1R1X249"/>
<feature type="compositionally biased region" description="Low complexity" evidence="1">
    <location>
        <begin position="1609"/>
        <end position="1619"/>
    </location>
</feature>
<feature type="region of interest" description="Disordered" evidence="1">
    <location>
        <begin position="1471"/>
        <end position="1755"/>
    </location>
</feature>
<feature type="compositionally biased region" description="Basic and acidic residues" evidence="1">
    <location>
        <begin position="1597"/>
        <end position="1608"/>
    </location>
</feature>
<feature type="compositionally biased region" description="Basic and acidic residues" evidence="1">
    <location>
        <begin position="1471"/>
        <end position="1481"/>
    </location>
</feature>
<feature type="compositionally biased region" description="Low complexity" evidence="1">
    <location>
        <begin position="1681"/>
        <end position="1704"/>
    </location>
</feature>
<reference evidence="2 3" key="1">
    <citation type="submission" date="2017-01" db="EMBL/GenBank/DDBJ databases">
        <authorList>
            <person name="Mah S.A."/>
            <person name="Swanson W.J."/>
            <person name="Moy G.W."/>
            <person name="Vacquier V.D."/>
        </authorList>
    </citation>
    <scope>NUCLEOTIDE SEQUENCE [LARGE SCALE GENOMIC DNA]</scope>
    <source>
        <strain evidence="2 3">GSMNP</strain>
    </source>
</reference>
<dbReference type="Proteomes" id="UP000187283">
    <property type="component" value="Unassembled WGS sequence"/>
</dbReference>
<evidence type="ECO:0000256" key="1">
    <source>
        <dbReference type="SAM" id="MobiDB-lite"/>
    </source>
</evidence>
<dbReference type="GO" id="GO:0032039">
    <property type="term" value="C:integrator complex"/>
    <property type="evidence" value="ECO:0007669"/>
    <property type="project" value="InterPro"/>
</dbReference>
<sequence length="1755" mass="201296">MKKSSNSSESVDSFVNISPSQIKRDIDNSVEELHRNILDIKVKVEDAILPNSSDFYIIPNNEDSINIKSEFALNDSEVVNNLPSGISVTPSDIKPETSSEAEDVKPKVENMYNFENVDSDNLIKFEDIKKEISSQSISNKIIANPKKVNKTGMPAKTTSRKSSQILSAWNSQRLGLNKHNTSFNPQNPNTFSIFSTLKMKMDKINKASKPASSSSNSKLRTKKTISKIISSESLNKFDSTLETINSASNTDIKPDIKPPVILQESQPLISNQDYLDFEKKCIEEWKAQRKENENPFAKRNSSLLAFINGSLQDRIRVTIFSFLDLLEEMPVLLGIYEQRSLLESSVSSTTEIDISLSTCWKWIKVKCALFVLSESELNELFKVILNYDNKSNAVKMEGLLLSKPSNNMGLYTLNLLNTTINTILTKCQIFSINYNKTICAFILSKKNIVDFAVFHASSEVLFIAFLSRLVEEFDILCQDYKKTIKTSIIEIINKFPKAYRALAAKHFLYKKAFFEIYLWLKLSEYNENSSSLPKGKIYNDISFTSFLAELNDIFSQKNFNWISNASFDGDSLISLDSIQAILENAVANYLENFELNQTLIYDCIRAWCGLIGYLNVTPSNMIYFICSKISRLTQNPISSKLVFAFAILILTYTPTKNLDLAREMLISFYSSNSSAYYAIFSIFLQSQHIDEAENLICQFANMNFIFPRKRLYLLREWMNPSSSPNNKTFKTPLTVIINNTKLLDSTDKYYLYQAVLYDLRDKSSNSEMHILHNWLSDSILNASFTELPILFKLIKQYIDIGFTPFSEEYLSKVLSGNIFSIEEADPDFLLYPKYMLALFYVLYHNKKVSEPSSTSESFNMSNIGVSFCSQALKEIYSDAILDSVPAKLVISQLEIGSKSSVDDIKYAFMDISPEFISLLMTQYQHVIEPGRSLGFKIRSEISSSFERHPICLNAPSKNSQIQDRLYKMLSTPNETPESLIELINDYKDLSIPYLFNSSSLFIKAVLPIIMRIVTEDFSLGSSSVVENIKNHTIIFDNSKPSSNNTLTFSVSSSCISKLLFSFLQIWNKLFTINFESTTTSTIIYWANKSELQDDKISIQHIWANPIIFFDCNFSFFVYPELISIYLTTLNSVFRMSKSKYTRLFNIQNKLDPRTPFKSQHVSSFLQLQDALEIQLLFDSLALIKNRYQSISKNSSASVSDYIYDYIHQRFLETPYLMKIVHFETYDRSLLKDIVNNVPSMHACFEFLPELLAHEHSKQSFFAIELAGLLCTKYPMKISESMTRDIFIPWIGKNLKKFYLGIESIANLESVNMTIDATLRLVTAFPESYQTCKYTLNSILKEHEYFDYIKTFAFPISQSQPKATIKSSIPSTKSVDIRSSEYIKWCAILLNDRLSSTIAILDKYFASNTGSTVNTNIKLQSLKQSSPDLVENTYEWELPNAKLSLVFKEMFIIGSPYYKKVYSSLDTLKGIHSDSRKSKDSSQNKNEAAAPNEYIPPALPKVHNYYNKSLNSPKKPGKYQAIPDNKKPDTAQNLQGEKANQAPEFDGFKNKFKNDYKGYNKSHTAESSNFPFKRNPNDKQDKHHFSNLEVGKNATQPHHFDSSKNKDKFYNSFKNNNNNDQQGPPKDQNFNKKRAFSEFDKGNNSFPHEKKKFNDNRNNFYQKGNQKQNQQNPIREHLNSSNQQGFYQNNNQNKFQNFTNNQNNNPDGKFFNQGFDYKNKDKQGRKKQNDNSGNGKFNDQQFNQKNRNKNNRRNKP</sequence>
<protein>
    <submittedName>
        <fullName evidence="2">Integrator complex subunit 2</fullName>
    </submittedName>
</protein>
<feature type="compositionally biased region" description="Basic residues" evidence="1">
    <location>
        <begin position="1745"/>
        <end position="1755"/>
    </location>
</feature>
<dbReference type="PANTHER" id="PTHR28608">
    <property type="entry name" value="INTEGRATOR COMPLEX SUBUNIT 2"/>
    <property type="match status" value="1"/>
</dbReference>
<feature type="compositionally biased region" description="Basic and acidic residues" evidence="1">
    <location>
        <begin position="1574"/>
        <end position="1585"/>
    </location>
</feature>
<feature type="compositionally biased region" description="Basic and acidic residues" evidence="1">
    <location>
        <begin position="1545"/>
        <end position="1557"/>
    </location>
</feature>
<name>A0A1R1X249_9FUNG</name>
<gene>
    <name evidence="2" type="ORF">AYI70_g11379</name>
</gene>
<accession>A0A1R1X249</accession>
<feature type="compositionally biased region" description="Low complexity" evidence="1">
    <location>
        <begin position="1732"/>
        <end position="1744"/>
    </location>
</feature>
<keyword evidence="3" id="KW-1185">Reference proteome</keyword>
<dbReference type="PANTHER" id="PTHR28608:SF1">
    <property type="entry name" value="INTEGRATOR COMPLEX SUBUNIT 2"/>
    <property type="match status" value="1"/>
</dbReference>
<proteinExistence type="predicted"/>
<comment type="caution">
    <text evidence="2">The sequence shown here is derived from an EMBL/GenBank/DDBJ whole genome shotgun (WGS) entry which is preliminary data.</text>
</comment>